<dbReference type="EMBL" id="CP122539">
    <property type="protein sequence ID" value="WGH74791.1"/>
    <property type="molecule type" value="Genomic_DNA"/>
</dbReference>
<evidence type="ECO:0000313" key="3">
    <source>
        <dbReference type="Proteomes" id="UP001232001"/>
    </source>
</evidence>
<protein>
    <submittedName>
        <fullName evidence="2">Uncharacterized protein</fullName>
    </submittedName>
</protein>
<feature type="coiled-coil region" evidence="1">
    <location>
        <begin position="73"/>
        <end position="145"/>
    </location>
</feature>
<name>A0ABY8L120_9FLAO</name>
<proteinExistence type="predicted"/>
<dbReference type="Proteomes" id="UP001232001">
    <property type="component" value="Chromosome"/>
</dbReference>
<dbReference type="RefSeq" id="WP_279650685.1">
    <property type="nucleotide sequence ID" value="NZ_CP122539.1"/>
</dbReference>
<keyword evidence="3" id="KW-1185">Reference proteome</keyword>
<organism evidence="2 3">
    <name type="scientific">Tenacibaculum tangerinum</name>
    <dbReference type="NCBI Taxonomy" id="3038772"/>
    <lineage>
        <taxon>Bacteria</taxon>
        <taxon>Pseudomonadati</taxon>
        <taxon>Bacteroidota</taxon>
        <taxon>Flavobacteriia</taxon>
        <taxon>Flavobacteriales</taxon>
        <taxon>Flavobacteriaceae</taxon>
        <taxon>Tenacibaculum</taxon>
    </lineage>
</organism>
<sequence>MSYQNARDYSELKAFFELEKKEMEDELTNIIKDYKEADYRKNEYSSQLKDQLGKITSLRDSVTNLKESDYKLIRHYREKIRILVERNKKLFNQINHLNTINNELISKNDSVKQMLATQEKENTKLENINRHLNKKQQALKEKIATAEIIKISPIKFEAMKKEEMERLPPLIERIE</sequence>
<accession>A0ABY8L120</accession>
<reference evidence="2 3" key="1">
    <citation type="submission" date="2023-04" db="EMBL/GenBank/DDBJ databases">
        <title>Tenacibaculum tangerinum sp. nov., isolated from sea tidal flat of South Korea.</title>
        <authorList>
            <person name="Lee S.H."/>
            <person name="Kim J.-J."/>
        </authorList>
    </citation>
    <scope>NUCLEOTIDE SEQUENCE [LARGE SCALE GENOMIC DNA]</scope>
    <source>
        <strain evidence="2 3">GRR-S3-23</strain>
    </source>
</reference>
<gene>
    <name evidence="2" type="ORF">P8625_11955</name>
</gene>
<evidence type="ECO:0000313" key="2">
    <source>
        <dbReference type="EMBL" id="WGH74791.1"/>
    </source>
</evidence>
<keyword evidence="1" id="KW-0175">Coiled coil</keyword>
<feature type="coiled-coil region" evidence="1">
    <location>
        <begin position="6"/>
        <end position="40"/>
    </location>
</feature>
<evidence type="ECO:0000256" key="1">
    <source>
        <dbReference type="SAM" id="Coils"/>
    </source>
</evidence>